<evidence type="ECO:0000313" key="2">
    <source>
        <dbReference type="Proteomes" id="UP000663760"/>
    </source>
</evidence>
<dbReference type="AlphaFoldDB" id="A0A7I8L4T6"/>
<sequence>MNNRFPPPLWGPPLSLFSRGARREHWVMVPSHSLSSYFPFYPC</sequence>
<reference evidence="1" key="1">
    <citation type="submission" date="2020-02" db="EMBL/GenBank/DDBJ databases">
        <authorList>
            <person name="Scholz U."/>
            <person name="Mascher M."/>
            <person name="Fiebig A."/>
        </authorList>
    </citation>
    <scope>NUCLEOTIDE SEQUENCE</scope>
</reference>
<protein>
    <submittedName>
        <fullName evidence="1">Uncharacterized protein</fullName>
    </submittedName>
</protein>
<name>A0A7I8L4T6_SPIIN</name>
<keyword evidence="2" id="KW-1185">Reference proteome</keyword>
<evidence type="ECO:0000313" key="1">
    <source>
        <dbReference type="EMBL" id="CAA7404940.1"/>
    </source>
</evidence>
<organism evidence="1 2">
    <name type="scientific">Spirodela intermedia</name>
    <name type="common">Intermediate duckweed</name>
    <dbReference type="NCBI Taxonomy" id="51605"/>
    <lineage>
        <taxon>Eukaryota</taxon>
        <taxon>Viridiplantae</taxon>
        <taxon>Streptophyta</taxon>
        <taxon>Embryophyta</taxon>
        <taxon>Tracheophyta</taxon>
        <taxon>Spermatophyta</taxon>
        <taxon>Magnoliopsida</taxon>
        <taxon>Liliopsida</taxon>
        <taxon>Araceae</taxon>
        <taxon>Lemnoideae</taxon>
        <taxon>Spirodela</taxon>
    </lineage>
</organism>
<dbReference type="EMBL" id="LR746274">
    <property type="protein sequence ID" value="CAA7404940.1"/>
    <property type="molecule type" value="Genomic_DNA"/>
</dbReference>
<proteinExistence type="predicted"/>
<gene>
    <name evidence="1" type="ORF">SI8410_11015618</name>
</gene>
<dbReference type="Proteomes" id="UP000663760">
    <property type="component" value="Chromosome 11"/>
</dbReference>
<accession>A0A7I8L4T6</accession>